<evidence type="ECO:0000313" key="2">
    <source>
        <dbReference type="EMBL" id="CAB4567247.1"/>
    </source>
</evidence>
<proteinExistence type="predicted"/>
<organism evidence="2">
    <name type="scientific">freshwater metagenome</name>
    <dbReference type="NCBI Taxonomy" id="449393"/>
    <lineage>
        <taxon>unclassified sequences</taxon>
        <taxon>metagenomes</taxon>
        <taxon>ecological metagenomes</taxon>
    </lineage>
</organism>
<reference evidence="2" key="1">
    <citation type="submission" date="2020-05" db="EMBL/GenBank/DDBJ databases">
        <authorList>
            <person name="Chiriac C."/>
            <person name="Salcher M."/>
            <person name="Ghai R."/>
            <person name="Kavagutti S V."/>
        </authorList>
    </citation>
    <scope>NUCLEOTIDE SEQUENCE</scope>
</reference>
<sequence>MSPTILSLTATGSAVRALWVLALALLVLWMIDRMKPVAPRRPIPVRVDHTKAPLYQEPERPQKLRALANLSGGSVVVAALVACVVGFILAIALEVVGGLLGN</sequence>
<feature type="transmembrane region" description="Helical" evidence="1">
    <location>
        <begin position="70"/>
        <end position="93"/>
    </location>
</feature>
<protein>
    <submittedName>
        <fullName evidence="2">Unannotated protein</fullName>
    </submittedName>
</protein>
<feature type="transmembrane region" description="Helical" evidence="1">
    <location>
        <begin position="6"/>
        <end position="31"/>
    </location>
</feature>
<accession>A0A6J6DTJ2</accession>
<gene>
    <name evidence="2" type="ORF">UFOPK1704_00250</name>
</gene>
<dbReference type="EMBL" id="CAEZTQ010000030">
    <property type="protein sequence ID" value="CAB4567247.1"/>
    <property type="molecule type" value="Genomic_DNA"/>
</dbReference>
<keyword evidence="1" id="KW-0812">Transmembrane</keyword>
<keyword evidence="1" id="KW-1133">Transmembrane helix</keyword>
<keyword evidence="1" id="KW-0472">Membrane</keyword>
<name>A0A6J6DTJ2_9ZZZZ</name>
<dbReference type="AlphaFoldDB" id="A0A6J6DTJ2"/>
<evidence type="ECO:0000256" key="1">
    <source>
        <dbReference type="SAM" id="Phobius"/>
    </source>
</evidence>